<sequence length="253" mass="29963">MFNRTYPIEDSVLFVIRAHTYNQINKTFKIEKTEDSGSQQLFILSKFCKKSYFEAKPKAFTMPTKNSILHFNLQMLKETSPVISKFIQDNPNENNYNININDDENALTKFEQLYQGKSIVLKEDELPIIQRFIQLLQIQNIPKYLSPKSFSINEIDSKGKAVRTNLWSLDRKLKPGIVLYQKSFINFINKNEFKIFKIITKHSEYNCSIFSVYTSNVIRQILEKDPTIDHYEYDFQYEEGEFQLICYFFNGKN</sequence>
<keyword evidence="2" id="KW-1185">Reference proteome</keyword>
<dbReference type="Proteomes" id="UP001470230">
    <property type="component" value="Unassembled WGS sequence"/>
</dbReference>
<organism evidence="1 2">
    <name type="scientific">Tritrichomonas musculus</name>
    <dbReference type="NCBI Taxonomy" id="1915356"/>
    <lineage>
        <taxon>Eukaryota</taxon>
        <taxon>Metamonada</taxon>
        <taxon>Parabasalia</taxon>
        <taxon>Tritrichomonadida</taxon>
        <taxon>Tritrichomonadidae</taxon>
        <taxon>Tritrichomonas</taxon>
    </lineage>
</organism>
<reference evidence="1 2" key="1">
    <citation type="submission" date="2024-04" db="EMBL/GenBank/DDBJ databases">
        <title>Tritrichomonas musculus Genome.</title>
        <authorList>
            <person name="Alves-Ferreira E."/>
            <person name="Grigg M."/>
            <person name="Lorenzi H."/>
            <person name="Galac M."/>
        </authorList>
    </citation>
    <scope>NUCLEOTIDE SEQUENCE [LARGE SCALE GENOMIC DNA]</scope>
    <source>
        <strain evidence="1 2">EAF2021</strain>
    </source>
</reference>
<name>A0ABR2KMX6_9EUKA</name>
<protein>
    <recommendedName>
        <fullName evidence="3">TLDc domain-containing protein</fullName>
    </recommendedName>
</protein>
<evidence type="ECO:0000313" key="2">
    <source>
        <dbReference type="Proteomes" id="UP001470230"/>
    </source>
</evidence>
<gene>
    <name evidence="1" type="ORF">M9Y10_029723</name>
</gene>
<accession>A0ABR2KMX6</accession>
<proteinExistence type="predicted"/>
<dbReference type="EMBL" id="JAPFFF010000004">
    <property type="protein sequence ID" value="KAK8892494.1"/>
    <property type="molecule type" value="Genomic_DNA"/>
</dbReference>
<evidence type="ECO:0008006" key="3">
    <source>
        <dbReference type="Google" id="ProtNLM"/>
    </source>
</evidence>
<evidence type="ECO:0000313" key="1">
    <source>
        <dbReference type="EMBL" id="KAK8892494.1"/>
    </source>
</evidence>
<comment type="caution">
    <text evidence="1">The sequence shown here is derived from an EMBL/GenBank/DDBJ whole genome shotgun (WGS) entry which is preliminary data.</text>
</comment>